<name>A0A1D2M267_ORCCI</name>
<evidence type="ECO:0000256" key="1">
    <source>
        <dbReference type="SAM" id="Coils"/>
    </source>
</evidence>
<keyword evidence="3" id="KW-1185">Reference proteome</keyword>
<accession>A0A1D2M267</accession>
<evidence type="ECO:0000313" key="3">
    <source>
        <dbReference type="Proteomes" id="UP000094527"/>
    </source>
</evidence>
<reference evidence="2 3" key="1">
    <citation type="journal article" date="2016" name="Genome Biol. Evol.">
        <title>Gene Family Evolution Reflects Adaptation to Soil Environmental Stressors in the Genome of the Collembolan Orchesella cincta.</title>
        <authorList>
            <person name="Faddeeva-Vakhrusheva A."/>
            <person name="Derks M.F."/>
            <person name="Anvar S.Y."/>
            <person name="Agamennone V."/>
            <person name="Suring W."/>
            <person name="Smit S."/>
            <person name="van Straalen N.M."/>
            <person name="Roelofs D."/>
        </authorList>
    </citation>
    <scope>NUCLEOTIDE SEQUENCE [LARGE SCALE GENOMIC DNA]</scope>
    <source>
        <tissue evidence="2">Mixed pool</tissue>
    </source>
</reference>
<organism evidence="2 3">
    <name type="scientific">Orchesella cincta</name>
    <name type="common">Springtail</name>
    <name type="synonym">Podura cincta</name>
    <dbReference type="NCBI Taxonomy" id="48709"/>
    <lineage>
        <taxon>Eukaryota</taxon>
        <taxon>Metazoa</taxon>
        <taxon>Ecdysozoa</taxon>
        <taxon>Arthropoda</taxon>
        <taxon>Hexapoda</taxon>
        <taxon>Collembola</taxon>
        <taxon>Entomobryomorpha</taxon>
        <taxon>Entomobryoidea</taxon>
        <taxon>Orchesellidae</taxon>
        <taxon>Orchesellinae</taxon>
        <taxon>Orchesella</taxon>
    </lineage>
</organism>
<dbReference type="EMBL" id="LJIJ01006263">
    <property type="protein sequence ID" value="ODM87057.1"/>
    <property type="molecule type" value="Genomic_DNA"/>
</dbReference>
<dbReference type="Proteomes" id="UP000094527">
    <property type="component" value="Unassembled WGS sequence"/>
</dbReference>
<protein>
    <submittedName>
        <fullName evidence="2">Laminin subunit gamma-1</fullName>
    </submittedName>
</protein>
<evidence type="ECO:0000313" key="2">
    <source>
        <dbReference type="EMBL" id="ODM87057.1"/>
    </source>
</evidence>
<keyword evidence="1" id="KW-0175">Coiled coil</keyword>
<proteinExistence type="predicted"/>
<sequence length="167" mass="19129">MVEMQKSTAACNELKELSKTVSALLDELKGEHQRDNDRLVELAYQVEIMVVELQLKVILELRDSALMESVDKLYYDLYSLISNKYGVVQTHYENFNAKLELLNPIGKHDSKLSAEVDEAFQSFTKAWDAVKGELNTDLQECRERFEKLLDQVQLQLNDAGGKEEVDV</sequence>
<feature type="non-terminal residue" evidence="2">
    <location>
        <position position="167"/>
    </location>
</feature>
<dbReference type="AlphaFoldDB" id="A0A1D2M267"/>
<gene>
    <name evidence="2" type="ORF">Ocin01_19625</name>
</gene>
<feature type="coiled-coil region" evidence="1">
    <location>
        <begin position="131"/>
        <end position="158"/>
    </location>
</feature>
<comment type="caution">
    <text evidence="2">The sequence shown here is derived from an EMBL/GenBank/DDBJ whole genome shotgun (WGS) entry which is preliminary data.</text>
</comment>